<name>A0A5B9DCF6_9ARCH</name>
<proteinExistence type="predicted"/>
<dbReference type="EMBL" id="CP042905">
    <property type="protein sequence ID" value="QEE16440.1"/>
    <property type="molecule type" value="Genomic_DNA"/>
</dbReference>
<evidence type="ECO:0000313" key="1">
    <source>
        <dbReference type="EMBL" id="QEE16440.1"/>
    </source>
</evidence>
<sequence length="69" mass="8194">MYESCIILTRKVTSFKFINPINFNMDIKIISISITKTQFNFLKKHKEINVSGLFRKYLEKFITKTEGEN</sequence>
<gene>
    <name evidence="1" type="ORF">DSAG12_02270</name>
</gene>
<organism evidence="1">
    <name type="scientific">Promethearchaeum syntrophicum</name>
    <dbReference type="NCBI Taxonomy" id="2594042"/>
    <lineage>
        <taxon>Archaea</taxon>
        <taxon>Promethearchaeati</taxon>
        <taxon>Promethearchaeota</taxon>
        <taxon>Promethearchaeia</taxon>
        <taxon>Promethearchaeales</taxon>
        <taxon>Promethearchaeaceae</taxon>
        <taxon>Promethearchaeum</taxon>
    </lineage>
</organism>
<accession>A0A5B9DCF6</accession>
<protein>
    <submittedName>
        <fullName evidence="1">Uncharacterized protein</fullName>
    </submittedName>
</protein>
<reference evidence="1" key="1">
    <citation type="journal article" date="2020" name="Nature">
        <title>Isolation of an archaeon at the prokaryote-eukaryote interface.</title>
        <authorList>
            <person name="Imachi H."/>
            <person name="Nobu M.K."/>
            <person name="Nakahara N."/>
            <person name="Morono Y."/>
            <person name="Ogawara M."/>
            <person name="Takaki Y."/>
            <person name="Takano Y."/>
            <person name="Uematsu K."/>
            <person name="Ikuta T."/>
            <person name="Ito M."/>
            <person name="Matsui Y."/>
            <person name="Miyazaki M."/>
            <person name="Murata K."/>
            <person name="Saito Y."/>
            <person name="Sakai S."/>
            <person name="Song C."/>
            <person name="Tasumi E."/>
            <person name="Yamanaka Y."/>
            <person name="Yamaguchi T."/>
            <person name="Kamagata Y."/>
            <person name="Tamaki H."/>
            <person name="Takai K."/>
        </authorList>
    </citation>
    <scope>NUCLEOTIDE SEQUENCE [LARGE SCALE GENOMIC DNA]</scope>
    <source>
        <strain evidence="1">MK-D1</strain>
    </source>
</reference>
<dbReference type="AlphaFoldDB" id="A0A5B9DCF6"/>